<proteinExistence type="predicted"/>
<dbReference type="AlphaFoldDB" id="A0A923DY18"/>
<feature type="domain" description="HTH cro/C1-type" evidence="1">
    <location>
        <begin position="17"/>
        <end position="74"/>
    </location>
</feature>
<evidence type="ECO:0000259" key="1">
    <source>
        <dbReference type="Pfam" id="PF13443"/>
    </source>
</evidence>
<dbReference type="EMBL" id="WNXD01000001">
    <property type="protein sequence ID" value="MBB2145165.1"/>
    <property type="molecule type" value="Genomic_DNA"/>
</dbReference>
<dbReference type="Pfam" id="PF13443">
    <property type="entry name" value="HTH_26"/>
    <property type="match status" value="1"/>
</dbReference>
<dbReference type="Proteomes" id="UP000601055">
    <property type="component" value="Unassembled WGS sequence"/>
</dbReference>
<reference evidence="2" key="1">
    <citation type="submission" date="2019-11" db="EMBL/GenBank/DDBJ databases">
        <title>Description of Pedobacter sp. LMG 31464T.</title>
        <authorList>
            <person name="Carlier A."/>
            <person name="Qi S."/>
            <person name="Vandamme P."/>
        </authorList>
    </citation>
    <scope>NUCLEOTIDE SEQUENCE</scope>
    <source>
        <strain evidence="2">LMG 31464</strain>
    </source>
</reference>
<gene>
    <name evidence="2" type="ORF">GM921_06705</name>
</gene>
<evidence type="ECO:0000313" key="3">
    <source>
        <dbReference type="Proteomes" id="UP000601055"/>
    </source>
</evidence>
<dbReference type="InterPro" id="IPR001387">
    <property type="entry name" value="Cro/C1-type_HTH"/>
</dbReference>
<comment type="caution">
    <text evidence="2">The sequence shown here is derived from an EMBL/GenBank/DDBJ whole genome shotgun (WGS) entry which is preliminary data.</text>
</comment>
<evidence type="ECO:0000313" key="2">
    <source>
        <dbReference type="EMBL" id="MBB2145165.1"/>
    </source>
</evidence>
<organism evidence="2 3">
    <name type="scientific">Pedobacter planticolens</name>
    <dbReference type="NCBI Taxonomy" id="2679964"/>
    <lineage>
        <taxon>Bacteria</taxon>
        <taxon>Pseudomonadati</taxon>
        <taxon>Bacteroidota</taxon>
        <taxon>Sphingobacteriia</taxon>
        <taxon>Sphingobacteriales</taxon>
        <taxon>Sphingobacteriaceae</taxon>
        <taxon>Pedobacter</taxon>
    </lineage>
</organism>
<name>A0A923DY18_9SPHI</name>
<accession>A0A923DY18</accession>
<sequence length="100" mass="11173">MFIKTIRVKKKSELTELGKYLILKSANKAEIYRKTSITESRLSLLSNDPKTKLSGEELYLIALALDVDPGDMAKTIYTGVKLNTIAEQEALAAKSRKNKL</sequence>
<keyword evidence="3" id="KW-1185">Reference proteome</keyword>
<protein>
    <submittedName>
        <fullName evidence="2">Helix-turn-helix domain-containing protein</fullName>
    </submittedName>
</protein>